<dbReference type="PIRSF" id="PIRSF006806">
    <property type="entry name" value="FTHF_cligase"/>
    <property type="match status" value="1"/>
</dbReference>
<evidence type="ECO:0000256" key="2">
    <source>
        <dbReference type="ARBA" id="ARBA00022741"/>
    </source>
</evidence>
<dbReference type="PANTHER" id="PTHR23407:SF1">
    <property type="entry name" value="5-FORMYLTETRAHYDROFOLATE CYCLO-LIGASE"/>
    <property type="match status" value="1"/>
</dbReference>
<name>A0A0F9TM32_9ZZZZ</name>
<evidence type="ECO:0008006" key="5">
    <source>
        <dbReference type="Google" id="ProtNLM"/>
    </source>
</evidence>
<dbReference type="GO" id="GO:0009396">
    <property type="term" value="P:folic acid-containing compound biosynthetic process"/>
    <property type="evidence" value="ECO:0007669"/>
    <property type="project" value="TreeGrafter"/>
</dbReference>
<dbReference type="EMBL" id="LAZR01001131">
    <property type="protein sequence ID" value="KKN50151.1"/>
    <property type="molecule type" value="Genomic_DNA"/>
</dbReference>
<comment type="caution">
    <text evidence="4">The sequence shown here is derived from an EMBL/GenBank/DDBJ whole genome shotgun (WGS) entry which is preliminary data.</text>
</comment>
<gene>
    <name evidence="4" type="ORF">LCGC14_0635660</name>
</gene>
<keyword evidence="2" id="KW-0547">Nucleotide-binding</keyword>
<comment type="similarity">
    <text evidence="1">Belongs to the 5-formyltetrahydrofolate cyclo-ligase family.</text>
</comment>
<dbReference type="AlphaFoldDB" id="A0A0F9TM32"/>
<dbReference type="GO" id="GO:0035999">
    <property type="term" value="P:tetrahydrofolate interconversion"/>
    <property type="evidence" value="ECO:0007669"/>
    <property type="project" value="TreeGrafter"/>
</dbReference>
<dbReference type="InterPro" id="IPR002698">
    <property type="entry name" value="FTHF_cligase"/>
</dbReference>
<dbReference type="NCBIfam" id="TIGR02727">
    <property type="entry name" value="MTHFS_bact"/>
    <property type="match status" value="1"/>
</dbReference>
<organism evidence="4">
    <name type="scientific">marine sediment metagenome</name>
    <dbReference type="NCBI Taxonomy" id="412755"/>
    <lineage>
        <taxon>unclassified sequences</taxon>
        <taxon>metagenomes</taxon>
        <taxon>ecological metagenomes</taxon>
    </lineage>
</organism>
<dbReference type="InterPro" id="IPR037171">
    <property type="entry name" value="NagB/RpiA_transferase-like"/>
</dbReference>
<protein>
    <recommendedName>
        <fullName evidence="5">5-formyltetrahydrofolate cyclo-ligase</fullName>
    </recommendedName>
</protein>
<dbReference type="Gene3D" id="3.40.50.10420">
    <property type="entry name" value="NagB/RpiA/CoA transferase-like"/>
    <property type="match status" value="1"/>
</dbReference>
<proteinExistence type="inferred from homology"/>
<dbReference type="GO" id="GO:0005524">
    <property type="term" value="F:ATP binding"/>
    <property type="evidence" value="ECO:0007669"/>
    <property type="project" value="UniProtKB-KW"/>
</dbReference>
<evidence type="ECO:0000256" key="1">
    <source>
        <dbReference type="ARBA" id="ARBA00010638"/>
    </source>
</evidence>
<reference evidence="4" key="1">
    <citation type="journal article" date="2015" name="Nature">
        <title>Complex archaea that bridge the gap between prokaryotes and eukaryotes.</title>
        <authorList>
            <person name="Spang A."/>
            <person name="Saw J.H."/>
            <person name="Jorgensen S.L."/>
            <person name="Zaremba-Niedzwiedzka K."/>
            <person name="Martijn J."/>
            <person name="Lind A.E."/>
            <person name="van Eijk R."/>
            <person name="Schleper C."/>
            <person name="Guy L."/>
            <person name="Ettema T.J."/>
        </authorList>
    </citation>
    <scope>NUCLEOTIDE SEQUENCE</scope>
</reference>
<dbReference type="SUPFAM" id="SSF100950">
    <property type="entry name" value="NagB/RpiA/CoA transferase-like"/>
    <property type="match status" value="1"/>
</dbReference>
<evidence type="ECO:0000313" key="4">
    <source>
        <dbReference type="EMBL" id="KKN50151.1"/>
    </source>
</evidence>
<evidence type="ECO:0000256" key="3">
    <source>
        <dbReference type="ARBA" id="ARBA00022840"/>
    </source>
</evidence>
<keyword evidence="3" id="KW-0067">ATP-binding</keyword>
<dbReference type="GO" id="GO:0030272">
    <property type="term" value="F:5-formyltetrahydrofolate cyclo-ligase activity"/>
    <property type="evidence" value="ECO:0007669"/>
    <property type="project" value="TreeGrafter"/>
</dbReference>
<sequence length="196" mass="22695">MTLPDNYTVLEMEAWRHQQRKQLIESRIAVGGYQRKIWQQEIIDKLHHFLKDMKPSTIAFYWPFKGEIDCRELISELLQQGWQAVLPAVIKENSPLEFRQWTPETPMIPGVWKIPVPQSRTILTPEVILIPLVGFDESDYRLGYGGGYYDRTIAEIETSPIIIGLGFELSRLATIYPQSHDIAMDVILTEAMHKIT</sequence>
<accession>A0A0F9TM32</accession>
<dbReference type="InterPro" id="IPR024185">
    <property type="entry name" value="FTHF_cligase-like_sf"/>
</dbReference>
<dbReference type="PANTHER" id="PTHR23407">
    <property type="entry name" value="ATPASE INHIBITOR/5-FORMYLTETRAHYDROFOLATE CYCLO-LIGASE"/>
    <property type="match status" value="1"/>
</dbReference>
<dbReference type="Pfam" id="PF01812">
    <property type="entry name" value="5-FTHF_cyc-lig"/>
    <property type="match status" value="1"/>
</dbReference>